<organism evidence="3 4">
    <name type="scientific">Thiothrix nivea (strain ATCC 35100 / DSM 5205 / JP2)</name>
    <dbReference type="NCBI Taxonomy" id="870187"/>
    <lineage>
        <taxon>Bacteria</taxon>
        <taxon>Pseudomonadati</taxon>
        <taxon>Pseudomonadota</taxon>
        <taxon>Gammaproteobacteria</taxon>
        <taxon>Thiotrichales</taxon>
        <taxon>Thiotrichaceae</taxon>
        <taxon>Thiothrix</taxon>
    </lineage>
</organism>
<reference evidence="4" key="1">
    <citation type="journal article" date="2011" name="Stand. Genomic Sci.">
        <title>Genome sequence of the filamentous, gliding Thiothrix nivea neotype strain (JP2(T)).</title>
        <authorList>
            <person name="Lapidus A."/>
            <person name="Nolan M."/>
            <person name="Lucas S."/>
            <person name="Glavina Del Rio T."/>
            <person name="Tice H."/>
            <person name="Cheng J.F."/>
            <person name="Tapia R."/>
            <person name="Han C."/>
            <person name="Goodwin L."/>
            <person name="Pitluck S."/>
            <person name="Liolios K."/>
            <person name="Pagani I."/>
            <person name="Ivanova N."/>
            <person name="Huntemann M."/>
            <person name="Mavromatis K."/>
            <person name="Mikhailova N."/>
            <person name="Pati A."/>
            <person name="Chen A."/>
            <person name="Palaniappan K."/>
            <person name="Land M."/>
            <person name="Brambilla E.M."/>
            <person name="Rohde M."/>
            <person name="Abt B."/>
            <person name="Verbarg S."/>
            <person name="Goker M."/>
            <person name="Bristow J."/>
            <person name="Eisen J.A."/>
            <person name="Markowitz V."/>
            <person name="Hugenholtz P."/>
            <person name="Kyrpides N.C."/>
            <person name="Klenk H.P."/>
            <person name="Woyke T."/>
        </authorList>
    </citation>
    <scope>NUCLEOTIDE SEQUENCE [LARGE SCALE GENOMIC DNA]</scope>
    <source>
        <strain evidence="4">ATCC 35100 / DSM 5205 / JP2</strain>
    </source>
</reference>
<name>A0A656HNM3_THINJ</name>
<dbReference type="InterPro" id="IPR036237">
    <property type="entry name" value="Xyl_isomerase-like_sf"/>
</dbReference>
<keyword evidence="4" id="KW-1185">Reference proteome</keyword>
<feature type="domain" description="Xylose isomerase-like TIM barrel" evidence="2">
    <location>
        <begin position="46"/>
        <end position="265"/>
    </location>
</feature>
<dbReference type="AlphaFoldDB" id="A0A656HNM3"/>
<gene>
    <name evidence="3" type="ORF">Thini_4475</name>
</gene>
<keyword evidence="1 3" id="KW-0413">Isomerase</keyword>
<evidence type="ECO:0000259" key="2">
    <source>
        <dbReference type="Pfam" id="PF01261"/>
    </source>
</evidence>
<dbReference type="SUPFAM" id="SSF51658">
    <property type="entry name" value="Xylose isomerase-like"/>
    <property type="match status" value="1"/>
</dbReference>
<proteinExistence type="predicted"/>
<accession>A0A656HNM3</accession>
<dbReference type="OrthoDB" id="4350283at2"/>
<evidence type="ECO:0000313" key="3">
    <source>
        <dbReference type="EMBL" id="EIJ36950.1"/>
    </source>
</evidence>
<dbReference type="InterPro" id="IPR050417">
    <property type="entry name" value="Sugar_Epim/Isomerase"/>
</dbReference>
<evidence type="ECO:0000256" key="1">
    <source>
        <dbReference type="ARBA" id="ARBA00023235"/>
    </source>
</evidence>
<dbReference type="PANTHER" id="PTHR43489">
    <property type="entry name" value="ISOMERASE"/>
    <property type="match status" value="1"/>
</dbReference>
<dbReference type="GO" id="GO:0016853">
    <property type="term" value="F:isomerase activity"/>
    <property type="evidence" value="ECO:0007669"/>
    <property type="project" value="UniProtKB-KW"/>
</dbReference>
<sequence length="277" mass="31986">MADFKYPTFVSGIGMQNYLVAEEGIKVAGDNKCDYWYIDGSNYEDAPEQWTSKRIEYIREKTIEYKIYPIYHGNFKNPIATDVALLRSSALSYLKKEIYLAHQLKAPLIVHAGGIVEPKKVNLALKCALSGFIENMKEAFKYAEDLNVEIWLENLCNYRKFHPFYYIFTNTDEYETVLDKLENAKMILDVCHETVGGGDPIEVFKKFHERIISFSFSDTKGDRDSHLPLGKGAINYEGLIQEIHNRKWKGIINFETRGQNPIENIKFLNNVESNLIN</sequence>
<dbReference type="Proteomes" id="UP000005317">
    <property type="component" value="Unassembled WGS sequence"/>
</dbReference>
<dbReference type="EMBL" id="JH651384">
    <property type="protein sequence ID" value="EIJ36950.1"/>
    <property type="molecule type" value="Genomic_DNA"/>
</dbReference>
<dbReference type="Gene3D" id="3.20.20.150">
    <property type="entry name" value="Divalent-metal-dependent TIM barrel enzymes"/>
    <property type="match status" value="1"/>
</dbReference>
<protein>
    <submittedName>
        <fullName evidence="3">Xylose isomerase domain-containing protein TIM barrel</fullName>
    </submittedName>
</protein>
<dbReference type="InterPro" id="IPR013022">
    <property type="entry name" value="Xyl_isomerase-like_TIM-brl"/>
</dbReference>
<evidence type="ECO:0000313" key="4">
    <source>
        <dbReference type="Proteomes" id="UP000005317"/>
    </source>
</evidence>
<dbReference type="Pfam" id="PF01261">
    <property type="entry name" value="AP_endonuc_2"/>
    <property type="match status" value="1"/>
</dbReference>
<dbReference type="RefSeq" id="WP_002710813.1">
    <property type="nucleotide sequence ID" value="NZ_JH651384.1"/>
</dbReference>